<proteinExistence type="predicted"/>
<sequence length="83" mass="9192">MVYRTEVKKMGLTIKITTDRKHGNGAKGGGRKNTSGKKAVVSKEGIEDTTVRNSTTTGLLRDLRNQFKIPHSVQINREGETHI</sequence>
<protein>
    <submittedName>
        <fullName evidence="2">Uncharacterized protein</fullName>
    </submittedName>
</protein>
<evidence type="ECO:0000313" key="2">
    <source>
        <dbReference type="EMBL" id="KKS47384.1"/>
    </source>
</evidence>
<dbReference type="AlphaFoldDB" id="A0A0G0ZFC4"/>
<comment type="caution">
    <text evidence="2">The sequence shown here is derived from an EMBL/GenBank/DDBJ whole genome shotgun (WGS) entry which is preliminary data.</text>
</comment>
<dbReference type="Proteomes" id="UP000034704">
    <property type="component" value="Unassembled WGS sequence"/>
</dbReference>
<accession>A0A0G0ZFC4</accession>
<reference evidence="2 3" key="1">
    <citation type="journal article" date="2015" name="Nature">
        <title>rRNA introns, odd ribosomes, and small enigmatic genomes across a large radiation of phyla.</title>
        <authorList>
            <person name="Brown C.T."/>
            <person name="Hug L.A."/>
            <person name="Thomas B.C."/>
            <person name="Sharon I."/>
            <person name="Castelle C.J."/>
            <person name="Singh A."/>
            <person name="Wilkins M.J."/>
            <person name="Williams K.H."/>
            <person name="Banfield J.F."/>
        </authorList>
    </citation>
    <scope>NUCLEOTIDE SEQUENCE [LARGE SCALE GENOMIC DNA]</scope>
</reference>
<feature type="region of interest" description="Disordered" evidence="1">
    <location>
        <begin position="17"/>
        <end position="45"/>
    </location>
</feature>
<dbReference type="STRING" id="1618756.UV12_C0008G0052"/>
<gene>
    <name evidence="2" type="ORF">UV12_C0008G0052</name>
</gene>
<name>A0A0G0ZFC4_9BACT</name>
<organism evidence="2 3">
    <name type="scientific">Candidatus Nomurabacteria bacterium GW2011_GWC2_42_20</name>
    <dbReference type="NCBI Taxonomy" id="1618756"/>
    <lineage>
        <taxon>Bacteria</taxon>
        <taxon>Candidatus Nomuraibacteriota</taxon>
    </lineage>
</organism>
<dbReference type="EMBL" id="LCDG01000008">
    <property type="protein sequence ID" value="KKS47384.1"/>
    <property type="molecule type" value="Genomic_DNA"/>
</dbReference>
<evidence type="ECO:0000256" key="1">
    <source>
        <dbReference type="SAM" id="MobiDB-lite"/>
    </source>
</evidence>
<evidence type="ECO:0000313" key="3">
    <source>
        <dbReference type="Proteomes" id="UP000034704"/>
    </source>
</evidence>